<protein>
    <submittedName>
        <fullName evidence="1">Uncharacterized protein</fullName>
    </submittedName>
</protein>
<dbReference type="AlphaFoldDB" id="A0A6J5DKI7"/>
<evidence type="ECO:0000313" key="2">
    <source>
        <dbReference type="Proteomes" id="UP000494135"/>
    </source>
</evidence>
<gene>
    <name evidence="1" type="ORF">LMG29660_02177</name>
</gene>
<sequence length="117" mass="12988">MLDTPQGTGPVISLPEMGLHGLANRLPFAAIHLGVYASVHNDFDVAVRKKQIDKNAVVVLRVPNPEVRENLDGTVPRRYALQQIADVQRPLYRKPDLTHVRAMTGTYSLFNSNKCSP</sequence>
<dbReference type="EMBL" id="CADIKG010000003">
    <property type="protein sequence ID" value="CAB3753702.1"/>
    <property type="molecule type" value="Genomic_DNA"/>
</dbReference>
<name>A0A6J5DKI7_9BURK</name>
<dbReference type="Proteomes" id="UP000494135">
    <property type="component" value="Unassembled WGS sequence"/>
</dbReference>
<accession>A0A6J5DKI7</accession>
<evidence type="ECO:0000313" key="1">
    <source>
        <dbReference type="EMBL" id="CAB3753702.1"/>
    </source>
</evidence>
<proteinExistence type="predicted"/>
<reference evidence="1 2" key="1">
    <citation type="submission" date="2020-04" db="EMBL/GenBank/DDBJ databases">
        <authorList>
            <person name="De Canck E."/>
        </authorList>
    </citation>
    <scope>NUCLEOTIDE SEQUENCE [LARGE SCALE GENOMIC DNA]</scope>
    <source>
        <strain evidence="1 2">LMG 29660</strain>
    </source>
</reference>
<organism evidence="1 2">
    <name type="scientific">Burkholderia puraquae</name>
    <dbReference type="NCBI Taxonomy" id="1904757"/>
    <lineage>
        <taxon>Bacteria</taxon>
        <taxon>Pseudomonadati</taxon>
        <taxon>Pseudomonadota</taxon>
        <taxon>Betaproteobacteria</taxon>
        <taxon>Burkholderiales</taxon>
        <taxon>Burkholderiaceae</taxon>
        <taxon>Burkholderia</taxon>
        <taxon>Burkholderia cepacia complex</taxon>
    </lineage>
</organism>